<sequence length="284" mass="30005">MMKKNRNLPYTLFAYILCFSSGNIVAQVGIFTHNPAQTLHIDAAKDNGNTPDALKLSNDIVVSATGNMGIGLLNPVTKLDLRSADNKGIIGVGTSVQTPVEAGAGAIRYNAGGFLEYSDGEQWIALPLTAPTKALVNANKTSALSIGNNTTTPISGWNETVDLGTAVPNGDFDPSNGTFTAPRDGFYLVSFNITLASGNIPKNTFIETAIESNQSAENIPIFKTLNSYPAFQAGAVSNFISGNCNAIFNLKTGNTIKFSVKHNLGTARNTLNDGKLNNLSISEL</sequence>
<protein>
    <recommendedName>
        <fullName evidence="4">C1q domain-containing protein</fullName>
    </recommendedName>
</protein>
<dbReference type="EMBL" id="JACHKS010000001">
    <property type="protein sequence ID" value="MBB6330099.1"/>
    <property type="molecule type" value="Genomic_DNA"/>
</dbReference>
<dbReference type="InterPro" id="IPR008983">
    <property type="entry name" value="Tumour_necrosis_fac-like_dom"/>
</dbReference>
<evidence type="ECO:0008006" key="4">
    <source>
        <dbReference type="Google" id="ProtNLM"/>
    </source>
</evidence>
<keyword evidence="1" id="KW-0732">Signal</keyword>
<reference evidence="2 3" key="1">
    <citation type="submission" date="2020-08" db="EMBL/GenBank/DDBJ databases">
        <title>Functional genomics of gut bacteria from endangered species of beetles.</title>
        <authorList>
            <person name="Carlos-Shanley C."/>
        </authorList>
    </citation>
    <scope>NUCLEOTIDE SEQUENCE [LARGE SCALE GENOMIC DNA]</scope>
    <source>
        <strain evidence="2 3">S00068</strain>
    </source>
</reference>
<evidence type="ECO:0000256" key="1">
    <source>
        <dbReference type="SAM" id="SignalP"/>
    </source>
</evidence>
<accession>A0ABR6PWX9</accession>
<dbReference type="Proteomes" id="UP000587367">
    <property type="component" value="Unassembled WGS sequence"/>
</dbReference>
<name>A0ABR6PWX9_9FLAO</name>
<evidence type="ECO:0000313" key="2">
    <source>
        <dbReference type="EMBL" id="MBB6330099.1"/>
    </source>
</evidence>
<feature type="chain" id="PRO_5045759679" description="C1q domain-containing protein" evidence="1">
    <location>
        <begin position="27"/>
        <end position="284"/>
    </location>
</feature>
<comment type="caution">
    <text evidence="2">The sequence shown here is derived from an EMBL/GenBank/DDBJ whole genome shotgun (WGS) entry which is preliminary data.</text>
</comment>
<dbReference type="Gene3D" id="2.60.120.40">
    <property type="match status" value="1"/>
</dbReference>
<organism evidence="2 3">
    <name type="scientific">Chryseobacterium sediminis</name>
    <dbReference type="NCBI Taxonomy" id="1679494"/>
    <lineage>
        <taxon>Bacteria</taxon>
        <taxon>Pseudomonadati</taxon>
        <taxon>Bacteroidota</taxon>
        <taxon>Flavobacteriia</taxon>
        <taxon>Flavobacteriales</taxon>
        <taxon>Weeksellaceae</taxon>
        <taxon>Chryseobacterium group</taxon>
        <taxon>Chryseobacterium</taxon>
    </lineage>
</organism>
<dbReference type="SUPFAM" id="SSF49842">
    <property type="entry name" value="TNF-like"/>
    <property type="match status" value="2"/>
</dbReference>
<evidence type="ECO:0000313" key="3">
    <source>
        <dbReference type="Proteomes" id="UP000587367"/>
    </source>
</evidence>
<gene>
    <name evidence="2" type="ORF">HNP24_001049</name>
</gene>
<keyword evidence="3" id="KW-1185">Reference proteome</keyword>
<proteinExistence type="predicted"/>
<feature type="signal peptide" evidence="1">
    <location>
        <begin position="1"/>
        <end position="26"/>
    </location>
</feature>